<feature type="domain" description="HpaB/PvcC/4-BUDH C-terminal" evidence="4">
    <location>
        <begin position="116"/>
        <end position="307"/>
    </location>
</feature>
<keyword evidence="1" id="KW-0285">Flavoprotein</keyword>
<keyword evidence="3" id="KW-0560">Oxidoreductase</keyword>
<dbReference type="Gene3D" id="1.20.140.10">
    <property type="entry name" value="Butyryl-CoA Dehydrogenase, subunit A, domain 3"/>
    <property type="match status" value="1"/>
</dbReference>
<dbReference type="SUPFAM" id="SSF56645">
    <property type="entry name" value="Acyl-CoA dehydrogenase NM domain-like"/>
    <property type="match status" value="1"/>
</dbReference>
<evidence type="ECO:0000259" key="5">
    <source>
        <dbReference type="Pfam" id="PF11794"/>
    </source>
</evidence>
<reference evidence="6 7" key="1">
    <citation type="submission" date="2021-07" db="EMBL/GenBank/DDBJ databases">
        <title>Paenibacillus radiodurans sp. nov., isolated from the southeastern edge of Tengger Desert.</title>
        <authorList>
            <person name="Zhang G."/>
        </authorList>
    </citation>
    <scope>NUCLEOTIDE SEQUENCE [LARGE SCALE GENOMIC DNA]</scope>
    <source>
        <strain evidence="6 7">CCM 7311</strain>
    </source>
</reference>
<gene>
    <name evidence="6" type="ORF">K0U00_15985</name>
</gene>
<accession>A0ABS7C3P2</accession>
<dbReference type="Gene3D" id="2.40.110.10">
    <property type="entry name" value="Butyryl-CoA Dehydrogenase, subunit A, domain 2"/>
    <property type="match status" value="1"/>
</dbReference>
<evidence type="ECO:0000256" key="2">
    <source>
        <dbReference type="ARBA" id="ARBA00022827"/>
    </source>
</evidence>
<sequence length="319" mass="35921">LRIIRKTSEGVIIRGAKMIATAGPYANDFIVYPVQKIPQSHPECANMLIVPASSAGLHILCRESFAENHPNEDHPLGSRFDEMDAILFFDDVLVPWERVLLYDNPEALWKIRTNQASNSLAYHQSIVRLQTKLEFVAGITFFIAREIGVDGYINVQEKLGELVSQIESIKALIIASEVEARLDEFGNLIPKFSYIETARNLGTRYYPRAIEILKTIGAGGFIQVPSSCADLESPIAHLIRKYLNGTTVNADQRVRLFKLAWDLIGSQLGARHELYERFYAGDPTRNFANQYVNFDKTGLYAKVSAFLDRTDKLRAQPSL</sequence>
<dbReference type="SUPFAM" id="SSF47203">
    <property type="entry name" value="Acyl-CoA dehydrogenase C-terminal domain-like"/>
    <property type="match status" value="1"/>
</dbReference>
<evidence type="ECO:0000313" key="6">
    <source>
        <dbReference type="EMBL" id="MBW7455524.1"/>
    </source>
</evidence>
<dbReference type="PANTHER" id="PTHR36117">
    <property type="entry name" value="4-HYDROXYPHENYLACETATE 3-MONOOXYGENASE-RELATED"/>
    <property type="match status" value="1"/>
</dbReference>
<dbReference type="Pfam" id="PF03241">
    <property type="entry name" value="HpaB"/>
    <property type="match status" value="1"/>
</dbReference>
<proteinExistence type="predicted"/>
<feature type="domain" description="HpaB/PvcC/4-BUDH N-terminal" evidence="5">
    <location>
        <begin position="1"/>
        <end position="101"/>
    </location>
</feature>
<evidence type="ECO:0000313" key="7">
    <source>
        <dbReference type="Proteomes" id="UP001519887"/>
    </source>
</evidence>
<evidence type="ECO:0000259" key="4">
    <source>
        <dbReference type="Pfam" id="PF03241"/>
    </source>
</evidence>
<dbReference type="PANTHER" id="PTHR36117:SF3">
    <property type="entry name" value="4-HYDROXYPHENYLACETATE 3-MONOOXYGENASE-RELATED"/>
    <property type="match status" value="1"/>
</dbReference>
<dbReference type="InterPro" id="IPR046373">
    <property type="entry name" value="Acyl-CoA_Oxase/DH_mid-dom_sf"/>
</dbReference>
<dbReference type="InterPro" id="IPR036250">
    <property type="entry name" value="AcylCo_DH-like_C"/>
</dbReference>
<dbReference type="InterPro" id="IPR024674">
    <property type="entry name" value="HpaB/PvcC/4-BUDH_N"/>
</dbReference>
<dbReference type="InterPro" id="IPR009100">
    <property type="entry name" value="AcylCoA_DH/oxidase_NM_dom_sf"/>
</dbReference>
<feature type="non-terminal residue" evidence="6">
    <location>
        <position position="1"/>
    </location>
</feature>
<keyword evidence="2" id="KW-0274">FAD</keyword>
<dbReference type="InterPro" id="IPR004925">
    <property type="entry name" value="HpaB/PvcC/4-BUDH"/>
</dbReference>
<dbReference type="Pfam" id="PF11794">
    <property type="entry name" value="HpaB_N"/>
    <property type="match status" value="1"/>
</dbReference>
<organism evidence="6 7">
    <name type="scientific">Paenibacillus sepulcri</name>
    <dbReference type="NCBI Taxonomy" id="359917"/>
    <lineage>
        <taxon>Bacteria</taxon>
        <taxon>Bacillati</taxon>
        <taxon>Bacillota</taxon>
        <taxon>Bacilli</taxon>
        <taxon>Bacillales</taxon>
        <taxon>Paenibacillaceae</taxon>
        <taxon>Paenibacillus</taxon>
    </lineage>
</organism>
<dbReference type="InterPro" id="IPR024719">
    <property type="entry name" value="HpaB/PvcC/4-BUDH_C"/>
</dbReference>
<dbReference type="Proteomes" id="UP001519887">
    <property type="component" value="Unassembled WGS sequence"/>
</dbReference>
<name>A0ABS7C3P2_9BACL</name>
<evidence type="ECO:0000256" key="1">
    <source>
        <dbReference type="ARBA" id="ARBA00022630"/>
    </source>
</evidence>
<dbReference type="EMBL" id="JAHZIK010000379">
    <property type="protein sequence ID" value="MBW7455524.1"/>
    <property type="molecule type" value="Genomic_DNA"/>
</dbReference>
<protein>
    <submittedName>
        <fullName evidence="6">4-hydroxyphenylacetate 3-hydroxylase</fullName>
    </submittedName>
</protein>
<comment type="caution">
    <text evidence="6">The sequence shown here is derived from an EMBL/GenBank/DDBJ whole genome shotgun (WGS) entry which is preliminary data.</text>
</comment>
<keyword evidence="7" id="KW-1185">Reference proteome</keyword>
<evidence type="ECO:0000256" key="3">
    <source>
        <dbReference type="ARBA" id="ARBA00023002"/>
    </source>
</evidence>